<evidence type="ECO:0000313" key="2">
    <source>
        <dbReference type="EMBL" id="KAG0475751.1"/>
    </source>
</evidence>
<evidence type="ECO:0000313" key="3">
    <source>
        <dbReference type="Proteomes" id="UP000639772"/>
    </source>
</evidence>
<sequence>MILSWAQVELVFHRVLSYCRRGDHDFKNFLENELKESLRGSIPEKDDDVEERGVGVNRNPRKELRRGEQERAGIVETLRGLLLRTLKRLLAKGERQEKGATDIAMLIRDLRSCGYAH</sequence>
<dbReference type="Proteomes" id="UP000639772">
    <property type="component" value="Chromosome 7"/>
</dbReference>
<evidence type="ECO:0000256" key="1">
    <source>
        <dbReference type="SAM" id="MobiDB-lite"/>
    </source>
</evidence>
<dbReference type="EMBL" id="JADCNM010000007">
    <property type="protein sequence ID" value="KAG0475751.1"/>
    <property type="molecule type" value="Genomic_DNA"/>
</dbReference>
<organism evidence="2 3">
    <name type="scientific">Vanilla planifolia</name>
    <name type="common">Vanilla</name>
    <dbReference type="NCBI Taxonomy" id="51239"/>
    <lineage>
        <taxon>Eukaryota</taxon>
        <taxon>Viridiplantae</taxon>
        <taxon>Streptophyta</taxon>
        <taxon>Embryophyta</taxon>
        <taxon>Tracheophyta</taxon>
        <taxon>Spermatophyta</taxon>
        <taxon>Magnoliopsida</taxon>
        <taxon>Liliopsida</taxon>
        <taxon>Asparagales</taxon>
        <taxon>Orchidaceae</taxon>
        <taxon>Vanilloideae</taxon>
        <taxon>Vanilleae</taxon>
        <taxon>Vanilla</taxon>
    </lineage>
</organism>
<proteinExistence type="predicted"/>
<gene>
    <name evidence="2" type="ORF">HPP92_015437</name>
</gene>
<accession>A0A835UXU2</accession>
<comment type="caution">
    <text evidence="2">The sequence shown here is derived from an EMBL/GenBank/DDBJ whole genome shotgun (WGS) entry which is preliminary data.</text>
</comment>
<reference evidence="2 3" key="1">
    <citation type="journal article" date="2020" name="Nat. Food">
        <title>A phased Vanilla planifolia genome enables genetic improvement of flavour and production.</title>
        <authorList>
            <person name="Hasing T."/>
            <person name="Tang H."/>
            <person name="Brym M."/>
            <person name="Khazi F."/>
            <person name="Huang T."/>
            <person name="Chambers A.H."/>
        </authorList>
    </citation>
    <scope>NUCLEOTIDE SEQUENCE [LARGE SCALE GENOMIC DNA]</scope>
    <source>
        <tissue evidence="2">Leaf</tissue>
    </source>
</reference>
<dbReference type="AlphaFoldDB" id="A0A835UXU2"/>
<protein>
    <submittedName>
        <fullName evidence="2">Uncharacterized protein</fullName>
    </submittedName>
</protein>
<feature type="region of interest" description="Disordered" evidence="1">
    <location>
        <begin position="41"/>
        <end position="66"/>
    </location>
</feature>
<name>A0A835UXU2_VANPL</name>